<evidence type="ECO:0000256" key="5">
    <source>
        <dbReference type="SAM" id="MobiDB-lite"/>
    </source>
</evidence>
<dbReference type="GO" id="GO:0015031">
    <property type="term" value="P:protein transport"/>
    <property type="evidence" value="ECO:0007669"/>
    <property type="project" value="UniProtKB-KW"/>
</dbReference>
<comment type="caution">
    <text evidence="6">The sequence shown here is derived from an EMBL/GenBank/DDBJ whole genome shotgun (WGS) entry which is preliminary data.</text>
</comment>
<dbReference type="PANTHER" id="PTHR36918">
    <property type="match status" value="1"/>
</dbReference>
<comment type="similarity">
    <text evidence="1">Belongs to the SecB family.</text>
</comment>
<evidence type="ECO:0000313" key="7">
    <source>
        <dbReference type="Proteomes" id="UP000326344"/>
    </source>
</evidence>
<protein>
    <recommendedName>
        <fullName evidence="8">Preprotein translocase subunit SecB</fullName>
    </recommendedName>
</protein>
<evidence type="ECO:0000256" key="3">
    <source>
        <dbReference type="ARBA" id="ARBA00022927"/>
    </source>
</evidence>
<dbReference type="EMBL" id="VTWS01000001">
    <property type="protein sequence ID" value="KAA9356877.1"/>
    <property type="molecule type" value="Genomic_DNA"/>
</dbReference>
<evidence type="ECO:0008006" key="8">
    <source>
        <dbReference type="Google" id="ProtNLM"/>
    </source>
</evidence>
<dbReference type="GO" id="GO:0051262">
    <property type="term" value="P:protein tetramerization"/>
    <property type="evidence" value="ECO:0007669"/>
    <property type="project" value="InterPro"/>
</dbReference>
<dbReference type="Gene3D" id="3.10.420.10">
    <property type="entry name" value="SecB-like"/>
    <property type="match status" value="1"/>
</dbReference>
<accession>A0A5N1JN60</accession>
<keyword evidence="4" id="KW-0811">Translocation</keyword>
<keyword evidence="2" id="KW-0813">Transport</keyword>
<feature type="region of interest" description="Disordered" evidence="5">
    <location>
        <begin position="132"/>
        <end position="159"/>
    </location>
</feature>
<dbReference type="Pfam" id="PF02556">
    <property type="entry name" value="SecB"/>
    <property type="match status" value="1"/>
</dbReference>
<dbReference type="AlphaFoldDB" id="A0A5N1JN60"/>
<dbReference type="PANTHER" id="PTHR36918:SF1">
    <property type="entry name" value="PROTEIN-EXPORT PROTEIN SECB"/>
    <property type="match status" value="1"/>
</dbReference>
<dbReference type="RefSeq" id="WP_138990280.1">
    <property type="nucleotide sequence ID" value="NZ_VTWS01000001.1"/>
</dbReference>
<keyword evidence="7" id="KW-1185">Reference proteome</keyword>
<dbReference type="Proteomes" id="UP000326344">
    <property type="component" value="Unassembled WGS sequence"/>
</dbReference>
<evidence type="ECO:0000256" key="2">
    <source>
        <dbReference type="ARBA" id="ARBA00022448"/>
    </source>
</evidence>
<dbReference type="InterPro" id="IPR035958">
    <property type="entry name" value="SecB-like_sf"/>
</dbReference>
<dbReference type="GO" id="GO:0051082">
    <property type="term" value="F:unfolded protein binding"/>
    <property type="evidence" value="ECO:0007669"/>
    <property type="project" value="InterPro"/>
</dbReference>
<reference evidence="6 7" key="1">
    <citation type="submission" date="2019-09" db="EMBL/GenBank/DDBJ databases">
        <title>Genome Sequence of Larkinella sp MA1.</title>
        <authorList>
            <person name="Srinivasan S."/>
        </authorList>
    </citation>
    <scope>NUCLEOTIDE SEQUENCE [LARGE SCALE GENOMIC DNA]</scope>
    <source>
        <strain evidence="6 7">MA1</strain>
    </source>
</reference>
<gene>
    <name evidence="6" type="ORF">F0P93_03815</name>
</gene>
<name>A0A5N1JN60_9BACT</name>
<dbReference type="InterPro" id="IPR003708">
    <property type="entry name" value="SecB"/>
</dbReference>
<dbReference type="SUPFAM" id="SSF54611">
    <property type="entry name" value="SecB-like"/>
    <property type="match status" value="1"/>
</dbReference>
<evidence type="ECO:0000256" key="4">
    <source>
        <dbReference type="ARBA" id="ARBA00023010"/>
    </source>
</evidence>
<feature type="compositionally biased region" description="Acidic residues" evidence="5">
    <location>
        <begin position="142"/>
        <end position="159"/>
    </location>
</feature>
<evidence type="ECO:0000256" key="1">
    <source>
        <dbReference type="ARBA" id="ARBA00009990"/>
    </source>
</evidence>
<proteinExistence type="inferred from homology"/>
<sequence>MESNQPPFTLQKVDLLEASFRRNDVYPSEYVQNRLQLEISRRTELPLLFVILEVEIWQEHGTDKVMESKIKMGGQFSVAEGVDEKLLENFSDINAPAILFPFVRETIASLTARAGIPTVLVQPFNFVDMQRRKQNQAKENQADEEISEDSEGIVEESDK</sequence>
<organism evidence="6 7">
    <name type="scientific">Larkinella humicola</name>
    <dbReference type="NCBI Taxonomy" id="2607654"/>
    <lineage>
        <taxon>Bacteria</taxon>
        <taxon>Pseudomonadati</taxon>
        <taxon>Bacteroidota</taxon>
        <taxon>Cytophagia</taxon>
        <taxon>Cytophagales</taxon>
        <taxon>Spirosomataceae</taxon>
        <taxon>Larkinella</taxon>
    </lineage>
</organism>
<evidence type="ECO:0000313" key="6">
    <source>
        <dbReference type="EMBL" id="KAA9356877.1"/>
    </source>
</evidence>
<keyword evidence="3" id="KW-0653">Protein transport</keyword>